<dbReference type="RefSeq" id="WP_344600567.1">
    <property type="nucleotide sequence ID" value="NZ_BAAAHE010000002.1"/>
</dbReference>
<name>A0ABP3RAB7_9ACTN</name>
<sequence length="253" mass="27778">MSRYEVRLGSALMTLTDPDRGAEIAFNRWYERDHFYGGAVLGPGVLAGARFLARDTEKMMRIVPEGDDPDRGTMLALYWLADNGGDYWRWCTGNVNLLAVQGRMTAPGQVRDMRWLPAPWAESAAVDGVPAALALDRRFPAVVVSIVESEARTAEDLDTAYREECARSLCSEPGVALVIGASPQVIDLRTGPTPGARAETAAVWFFEDQLRLAAFIDAHEKAVADLGEARTVWLSPFVATVPGTDTHLDRLWL</sequence>
<accession>A0ABP3RAB7</accession>
<dbReference type="EMBL" id="BAAAHE010000002">
    <property type="protein sequence ID" value="GAA0603663.1"/>
    <property type="molecule type" value="Genomic_DNA"/>
</dbReference>
<reference evidence="2" key="1">
    <citation type="journal article" date="2019" name="Int. J. Syst. Evol. Microbiol.">
        <title>The Global Catalogue of Microorganisms (GCM) 10K type strain sequencing project: providing services to taxonomists for standard genome sequencing and annotation.</title>
        <authorList>
            <consortium name="The Broad Institute Genomics Platform"/>
            <consortium name="The Broad Institute Genome Sequencing Center for Infectious Disease"/>
            <person name="Wu L."/>
            <person name="Ma J."/>
        </authorList>
    </citation>
    <scope>NUCLEOTIDE SEQUENCE [LARGE SCALE GENOMIC DNA]</scope>
    <source>
        <strain evidence="2">JCM 10671</strain>
    </source>
</reference>
<protein>
    <submittedName>
        <fullName evidence="1">Uncharacterized protein</fullName>
    </submittedName>
</protein>
<proteinExistence type="predicted"/>
<dbReference type="Proteomes" id="UP001500957">
    <property type="component" value="Unassembled WGS sequence"/>
</dbReference>
<comment type="caution">
    <text evidence="1">The sequence shown here is derived from an EMBL/GenBank/DDBJ whole genome shotgun (WGS) entry which is preliminary data.</text>
</comment>
<organism evidence="1 2">
    <name type="scientific">Sporichthya brevicatena</name>
    <dbReference type="NCBI Taxonomy" id="171442"/>
    <lineage>
        <taxon>Bacteria</taxon>
        <taxon>Bacillati</taxon>
        <taxon>Actinomycetota</taxon>
        <taxon>Actinomycetes</taxon>
        <taxon>Sporichthyales</taxon>
        <taxon>Sporichthyaceae</taxon>
        <taxon>Sporichthya</taxon>
    </lineage>
</organism>
<keyword evidence="2" id="KW-1185">Reference proteome</keyword>
<gene>
    <name evidence="1" type="ORF">GCM10009547_01610</name>
</gene>
<evidence type="ECO:0000313" key="2">
    <source>
        <dbReference type="Proteomes" id="UP001500957"/>
    </source>
</evidence>
<evidence type="ECO:0000313" key="1">
    <source>
        <dbReference type="EMBL" id="GAA0603663.1"/>
    </source>
</evidence>